<comment type="caution">
    <text evidence="2">The sequence shown here is derived from an EMBL/GenBank/DDBJ whole genome shotgun (WGS) entry which is preliminary data.</text>
</comment>
<evidence type="ECO:0000256" key="1">
    <source>
        <dbReference type="SAM" id="Phobius"/>
    </source>
</evidence>
<dbReference type="STRING" id="1802457.A3F15_00215"/>
<reference evidence="2 3" key="1">
    <citation type="journal article" date="2016" name="Nat. Commun.">
        <title>Thousands of microbial genomes shed light on interconnected biogeochemical processes in an aquifer system.</title>
        <authorList>
            <person name="Anantharaman K."/>
            <person name="Brown C.T."/>
            <person name="Hug L.A."/>
            <person name="Sharon I."/>
            <person name="Castelle C.J."/>
            <person name="Probst A.J."/>
            <person name="Thomas B.C."/>
            <person name="Singh A."/>
            <person name="Wilkins M.J."/>
            <person name="Karaoz U."/>
            <person name="Brodie E.L."/>
            <person name="Williams K.H."/>
            <person name="Hubbard S.S."/>
            <person name="Banfield J.F."/>
        </authorList>
    </citation>
    <scope>NUCLEOTIDE SEQUENCE [LARGE SCALE GENOMIC DNA]</scope>
</reference>
<dbReference type="EMBL" id="MHUC01000037">
    <property type="protein sequence ID" value="OHA70107.1"/>
    <property type="molecule type" value="Genomic_DNA"/>
</dbReference>
<evidence type="ECO:0000313" key="3">
    <source>
        <dbReference type="Proteomes" id="UP000177078"/>
    </source>
</evidence>
<evidence type="ECO:0008006" key="4">
    <source>
        <dbReference type="Google" id="ProtNLM"/>
    </source>
</evidence>
<feature type="transmembrane region" description="Helical" evidence="1">
    <location>
        <begin position="37"/>
        <end position="58"/>
    </location>
</feature>
<keyword evidence="1" id="KW-1133">Transmembrane helix</keyword>
<proteinExistence type="predicted"/>
<dbReference type="AlphaFoldDB" id="A0A1G2RBK4"/>
<sequence length="125" mass="14647">MKIGEKIKNKKIAKMKTIALQFPLEINQFHLRINLKVLWMFVILFVLIFVFLSVFQINMMTRETYSIRDYQNKIRELSLENKALSINLSQTDSLARFEILVQGLNLEKADRVQYIQVLAGQVVAK</sequence>
<keyword evidence="1" id="KW-0812">Transmembrane</keyword>
<dbReference type="Proteomes" id="UP000177078">
    <property type="component" value="Unassembled WGS sequence"/>
</dbReference>
<keyword evidence="1" id="KW-0472">Membrane</keyword>
<accession>A0A1G2RBK4</accession>
<protein>
    <recommendedName>
        <fullName evidence="4">Cell division protein FtsL</fullName>
    </recommendedName>
</protein>
<gene>
    <name evidence="2" type="ORF">A3F15_00215</name>
</gene>
<organism evidence="2 3">
    <name type="scientific">Candidatus Wildermuthbacteria bacterium RIFCSPHIGHO2_12_FULL_40_12</name>
    <dbReference type="NCBI Taxonomy" id="1802457"/>
    <lineage>
        <taxon>Bacteria</taxon>
        <taxon>Candidatus Wildermuthiibacteriota</taxon>
    </lineage>
</organism>
<evidence type="ECO:0000313" key="2">
    <source>
        <dbReference type="EMBL" id="OHA70107.1"/>
    </source>
</evidence>
<name>A0A1G2RBK4_9BACT</name>